<keyword evidence="1" id="KW-0805">Transcription regulation</keyword>
<comment type="caution">
    <text evidence="5">The sequence shown here is derived from an EMBL/GenBank/DDBJ whole genome shotgun (WGS) entry which is preliminary data.</text>
</comment>
<gene>
    <name evidence="5" type="ORF">GCM10010339_85130</name>
</gene>
<dbReference type="EMBL" id="BMVG01000050">
    <property type="protein sequence ID" value="GHE14440.1"/>
    <property type="molecule type" value="Genomic_DNA"/>
</dbReference>
<dbReference type="AlphaFoldDB" id="A0A918YTA7"/>
<organism evidence="5 6">
    <name type="scientific">Streptomyces alanosinicus</name>
    <dbReference type="NCBI Taxonomy" id="68171"/>
    <lineage>
        <taxon>Bacteria</taxon>
        <taxon>Bacillati</taxon>
        <taxon>Actinomycetota</taxon>
        <taxon>Actinomycetes</taxon>
        <taxon>Kitasatosporales</taxon>
        <taxon>Streptomycetaceae</taxon>
        <taxon>Streptomyces</taxon>
    </lineage>
</organism>
<keyword evidence="3" id="KW-0804">Transcription</keyword>
<dbReference type="Gene3D" id="1.10.10.10">
    <property type="entry name" value="Winged helix-like DNA-binding domain superfamily/Winged helix DNA-binding domain"/>
    <property type="match status" value="1"/>
</dbReference>
<feature type="domain" description="HTH luxR-type" evidence="4">
    <location>
        <begin position="32"/>
        <end position="103"/>
    </location>
</feature>
<dbReference type="SMART" id="SM00421">
    <property type="entry name" value="HTH_LUXR"/>
    <property type="match status" value="1"/>
</dbReference>
<dbReference type="Proteomes" id="UP000655443">
    <property type="component" value="Unassembled WGS sequence"/>
</dbReference>
<evidence type="ECO:0000313" key="6">
    <source>
        <dbReference type="Proteomes" id="UP000655443"/>
    </source>
</evidence>
<dbReference type="InterPro" id="IPR036388">
    <property type="entry name" value="WH-like_DNA-bd_sf"/>
</dbReference>
<keyword evidence="2" id="KW-0238">DNA-binding</keyword>
<evidence type="ECO:0000256" key="1">
    <source>
        <dbReference type="ARBA" id="ARBA00023015"/>
    </source>
</evidence>
<dbReference type="PRINTS" id="PR00038">
    <property type="entry name" value="HTHLUXR"/>
</dbReference>
<dbReference type="InterPro" id="IPR016032">
    <property type="entry name" value="Sig_transdc_resp-reg_C-effctor"/>
</dbReference>
<evidence type="ECO:0000313" key="5">
    <source>
        <dbReference type="EMBL" id="GHE14440.1"/>
    </source>
</evidence>
<dbReference type="CDD" id="cd06170">
    <property type="entry name" value="LuxR_C_like"/>
    <property type="match status" value="1"/>
</dbReference>
<evidence type="ECO:0000259" key="4">
    <source>
        <dbReference type="PROSITE" id="PS50043"/>
    </source>
</evidence>
<proteinExistence type="predicted"/>
<accession>A0A918YTA7</accession>
<name>A0A918YTA7_9ACTN</name>
<sequence>MQAKLPNRLLVHRTQPSVESQRGGRVPVQTPTETLLGQLTGRERQVLELVADGRSNLAIGRELRLRPKTVEAHLRSLFYKLGLEQSPYEHRRVMAVVTYLGRRPAS</sequence>
<dbReference type="SUPFAM" id="SSF46894">
    <property type="entry name" value="C-terminal effector domain of the bipartite response regulators"/>
    <property type="match status" value="1"/>
</dbReference>
<dbReference type="InterPro" id="IPR000792">
    <property type="entry name" value="Tscrpt_reg_LuxR_C"/>
</dbReference>
<reference evidence="5" key="2">
    <citation type="submission" date="2020-09" db="EMBL/GenBank/DDBJ databases">
        <authorList>
            <person name="Sun Q."/>
            <person name="Ohkuma M."/>
        </authorList>
    </citation>
    <scope>NUCLEOTIDE SEQUENCE</scope>
    <source>
        <strain evidence="5">JCM 4714</strain>
    </source>
</reference>
<dbReference type="PROSITE" id="PS00622">
    <property type="entry name" value="HTH_LUXR_1"/>
    <property type="match status" value="1"/>
</dbReference>
<reference evidence="5" key="1">
    <citation type="journal article" date="2014" name="Int. J. Syst. Evol. Microbiol.">
        <title>Complete genome sequence of Corynebacterium casei LMG S-19264T (=DSM 44701T), isolated from a smear-ripened cheese.</title>
        <authorList>
            <consortium name="US DOE Joint Genome Institute (JGI-PGF)"/>
            <person name="Walter F."/>
            <person name="Albersmeier A."/>
            <person name="Kalinowski J."/>
            <person name="Ruckert C."/>
        </authorList>
    </citation>
    <scope>NUCLEOTIDE SEQUENCE</scope>
    <source>
        <strain evidence="5">JCM 4714</strain>
    </source>
</reference>
<dbReference type="GO" id="GO:0003677">
    <property type="term" value="F:DNA binding"/>
    <property type="evidence" value="ECO:0007669"/>
    <property type="project" value="UniProtKB-KW"/>
</dbReference>
<evidence type="ECO:0000256" key="2">
    <source>
        <dbReference type="ARBA" id="ARBA00023125"/>
    </source>
</evidence>
<dbReference type="PROSITE" id="PS50043">
    <property type="entry name" value="HTH_LUXR_2"/>
    <property type="match status" value="1"/>
</dbReference>
<protein>
    <recommendedName>
        <fullName evidence="4">HTH luxR-type domain-containing protein</fullName>
    </recommendedName>
</protein>
<dbReference type="PANTHER" id="PTHR44688">
    <property type="entry name" value="DNA-BINDING TRANSCRIPTIONAL ACTIVATOR DEVR_DOSR"/>
    <property type="match status" value="1"/>
</dbReference>
<keyword evidence="6" id="KW-1185">Reference proteome</keyword>
<dbReference type="GO" id="GO:0006355">
    <property type="term" value="P:regulation of DNA-templated transcription"/>
    <property type="evidence" value="ECO:0007669"/>
    <property type="project" value="InterPro"/>
</dbReference>
<dbReference type="Pfam" id="PF00196">
    <property type="entry name" value="GerE"/>
    <property type="match status" value="1"/>
</dbReference>
<dbReference type="PANTHER" id="PTHR44688:SF16">
    <property type="entry name" value="DNA-BINDING TRANSCRIPTIONAL ACTIVATOR DEVR_DOSR"/>
    <property type="match status" value="1"/>
</dbReference>
<evidence type="ECO:0000256" key="3">
    <source>
        <dbReference type="ARBA" id="ARBA00023163"/>
    </source>
</evidence>